<dbReference type="AlphaFoldDB" id="A0A5B9DAL6"/>
<dbReference type="InterPro" id="IPR011990">
    <property type="entry name" value="TPR-like_helical_dom_sf"/>
</dbReference>
<dbReference type="Proteomes" id="UP000321408">
    <property type="component" value="Chromosome"/>
</dbReference>
<feature type="repeat" description="TPR" evidence="1">
    <location>
        <begin position="235"/>
        <end position="268"/>
    </location>
</feature>
<dbReference type="SMART" id="SM00028">
    <property type="entry name" value="TPR"/>
    <property type="match status" value="3"/>
</dbReference>
<gene>
    <name evidence="2" type="ORF">DSAG12_02002</name>
</gene>
<organism evidence="2 3">
    <name type="scientific">Promethearchaeum syntrophicum</name>
    <dbReference type="NCBI Taxonomy" id="2594042"/>
    <lineage>
        <taxon>Archaea</taxon>
        <taxon>Promethearchaeati</taxon>
        <taxon>Promethearchaeota</taxon>
        <taxon>Promethearchaeia</taxon>
        <taxon>Promethearchaeales</taxon>
        <taxon>Promethearchaeaceae</taxon>
        <taxon>Promethearchaeum</taxon>
    </lineage>
</organism>
<evidence type="ECO:0000313" key="3">
    <source>
        <dbReference type="Proteomes" id="UP000321408"/>
    </source>
</evidence>
<sequence length="597" mass="70682">MPIEIQYSEKAEILDLTPYPKKILNVEFEIFGNKEITGKNRRIYKRDEHGLILLNQTQYDMINIELSIFGERKTFWESPIRKGTVEVCPDNERIYHYSITAKNTNLSMSITICDQLTQVHLAFYESTGSQWRFRYTFTGIDRKGYLDFNPYFTSILSKIPIAKNFHKMKSIPTQKKEEYERQLINQNANEITGPDLYTKKFLDKIHEGKKSEKLREFIQMVEQKSKERKCLSDKSEAYLKNGLQKYLDGDVEGAESDFHQTLKFNPEMYHAKDYLGLIAMNLRKDYPKAERMFLNALKSKHNKKETYYFLGMLMMAQERYIEAENYFTLAMKARLNICNAWNGMGNVLLYQGHLLEASIYFIHAVDFFHKRRQARNSLEELVLRANEKYFKINPPEDSLNDIKAVLLRDPLRANVRDKPLYRQKINKQDNPELWLLDEIKRMSQITFQIKVGDILKLYNMSISILEENLKRWEFLEGYRVINDDFVIENPVLFINSLEFQKENIHKSDALKIERERAEMLLRSNQCKRCSKHGVPYHVSMISQRGDVMHSLCICNFCDNCINQVRLDHPRNIYRNPGTSDQDFQKQIQEKIRSLKEN</sequence>
<accession>A0A5B9DAL6</accession>
<dbReference type="PROSITE" id="PS50005">
    <property type="entry name" value="TPR"/>
    <property type="match status" value="1"/>
</dbReference>
<proteinExistence type="predicted"/>
<dbReference type="EMBL" id="CP042905">
    <property type="protein sequence ID" value="QEE16173.1"/>
    <property type="molecule type" value="Genomic_DNA"/>
</dbReference>
<reference evidence="2 3" key="1">
    <citation type="journal article" date="2020" name="Nature">
        <title>Isolation of an archaeon at the prokaryote-eukaryote interface.</title>
        <authorList>
            <person name="Imachi H."/>
            <person name="Nobu M.K."/>
            <person name="Nakahara N."/>
            <person name="Morono Y."/>
            <person name="Ogawara M."/>
            <person name="Takaki Y."/>
            <person name="Takano Y."/>
            <person name="Uematsu K."/>
            <person name="Ikuta T."/>
            <person name="Ito M."/>
            <person name="Matsui Y."/>
            <person name="Miyazaki M."/>
            <person name="Murata K."/>
            <person name="Saito Y."/>
            <person name="Sakai S."/>
            <person name="Song C."/>
            <person name="Tasumi E."/>
            <person name="Yamanaka Y."/>
            <person name="Yamaguchi T."/>
            <person name="Kamagata Y."/>
            <person name="Tamaki H."/>
            <person name="Takai K."/>
        </authorList>
    </citation>
    <scope>NUCLEOTIDE SEQUENCE [LARGE SCALE GENOMIC DNA]</scope>
    <source>
        <strain evidence="2 3">MK-D1</strain>
    </source>
</reference>
<keyword evidence="1" id="KW-0802">TPR repeat</keyword>
<protein>
    <submittedName>
        <fullName evidence="2">Tetratricopeptide repeat protein</fullName>
    </submittedName>
</protein>
<dbReference type="KEGG" id="psyt:DSAG12_02002"/>
<keyword evidence="3" id="KW-1185">Reference proteome</keyword>
<reference evidence="2 3" key="2">
    <citation type="journal article" date="2024" name="Int. J. Syst. Evol. Microbiol.">
        <title>Promethearchaeum syntrophicum gen. nov., sp. nov., an anaerobic, obligately syntrophic archaeon, the first isolate of the lineage 'Asgard' archaea, and proposal of the new archaeal phylum Promethearchaeota phyl. nov. and kingdom Promethearchaeati regn. nov.</title>
        <authorList>
            <person name="Imachi H."/>
            <person name="Nobu M.K."/>
            <person name="Kato S."/>
            <person name="Takaki Y."/>
            <person name="Miyazaki M."/>
            <person name="Miyata M."/>
            <person name="Ogawara M."/>
            <person name="Saito Y."/>
            <person name="Sakai S."/>
            <person name="Tahara Y.O."/>
            <person name="Takano Y."/>
            <person name="Tasumi E."/>
            <person name="Uematsu K."/>
            <person name="Yoshimura T."/>
            <person name="Itoh T."/>
            <person name="Ohkuma M."/>
            <person name="Takai K."/>
        </authorList>
    </citation>
    <scope>NUCLEOTIDE SEQUENCE [LARGE SCALE GENOMIC DNA]</scope>
    <source>
        <strain evidence="2 3">MK-D1</strain>
    </source>
</reference>
<dbReference type="InterPro" id="IPR019734">
    <property type="entry name" value="TPR_rpt"/>
</dbReference>
<name>A0A5B9DAL6_9ARCH</name>
<evidence type="ECO:0000256" key="1">
    <source>
        <dbReference type="PROSITE-ProRule" id="PRU00339"/>
    </source>
</evidence>
<dbReference type="RefSeq" id="WP_147663052.1">
    <property type="nucleotide sequence ID" value="NZ_CP042905.2"/>
</dbReference>
<dbReference type="SUPFAM" id="SSF48452">
    <property type="entry name" value="TPR-like"/>
    <property type="match status" value="1"/>
</dbReference>
<evidence type="ECO:0000313" key="2">
    <source>
        <dbReference type="EMBL" id="QEE16173.1"/>
    </source>
</evidence>
<dbReference type="Gene3D" id="1.25.40.10">
    <property type="entry name" value="Tetratricopeptide repeat domain"/>
    <property type="match status" value="1"/>
</dbReference>
<dbReference type="GeneID" id="41329992"/>